<dbReference type="PROSITE" id="PS00455">
    <property type="entry name" value="AMP_BINDING"/>
    <property type="match status" value="1"/>
</dbReference>
<evidence type="ECO:0000313" key="6">
    <source>
        <dbReference type="RefSeq" id="XP_039140907.1"/>
    </source>
</evidence>
<dbReference type="GO" id="GO:0016207">
    <property type="term" value="F:4-coumarate-CoA ligase activity"/>
    <property type="evidence" value="ECO:0007669"/>
    <property type="project" value="UniProtKB-EC"/>
</dbReference>
<evidence type="ECO:0000259" key="3">
    <source>
        <dbReference type="Pfam" id="PF00501"/>
    </source>
</evidence>
<feature type="domain" description="AMP-binding enzyme C-terminal" evidence="4">
    <location>
        <begin position="457"/>
        <end position="548"/>
    </location>
</feature>
<evidence type="ECO:0000259" key="4">
    <source>
        <dbReference type="Pfam" id="PF13193"/>
    </source>
</evidence>
<dbReference type="InterPro" id="IPR042099">
    <property type="entry name" value="ANL_N_sf"/>
</dbReference>
<dbReference type="RefSeq" id="XP_039140907.1">
    <property type="nucleotide sequence ID" value="XM_039284973.1"/>
</dbReference>
<dbReference type="Gene3D" id="3.40.50.12780">
    <property type="entry name" value="N-terminal domain of ligase-like"/>
    <property type="match status" value="1"/>
</dbReference>
<dbReference type="PANTHER" id="PTHR43201:SF32">
    <property type="entry name" value="2-SUCCINYLBENZOATE--COA LIGASE, CHLOROPLASTIC_PEROXISOMAL"/>
    <property type="match status" value="1"/>
</dbReference>
<evidence type="ECO:0000256" key="1">
    <source>
        <dbReference type="ARBA" id="ARBA00012959"/>
    </source>
</evidence>
<evidence type="ECO:0000313" key="5">
    <source>
        <dbReference type="Proteomes" id="UP001515500"/>
    </source>
</evidence>
<dbReference type="InterPro" id="IPR045851">
    <property type="entry name" value="AMP-bd_C_sf"/>
</dbReference>
<dbReference type="InterPro" id="IPR025110">
    <property type="entry name" value="AMP-bd_C"/>
</dbReference>
<dbReference type="Proteomes" id="UP001515500">
    <property type="component" value="Chromosome 15"/>
</dbReference>
<dbReference type="EC" id="6.2.1.12" evidence="1"/>
<dbReference type="AlphaFoldDB" id="A0AB40CQS8"/>
<evidence type="ECO:0000256" key="2">
    <source>
        <dbReference type="ARBA" id="ARBA00034252"/>
    </source>
</evidence>
<feature type="domain" description="AMP-dependent synthetase/ligase" evidence="3">
    <location>
        <begin position="21"/>
        <end position="406"/>
    </location>
</feature>
<dbReference type="Pfam" id="PF00501">
    <property type="entry name" value="AMP-binding"/>
    <property type="match status" value="1"/>
</dbReference>
<dbReference type="Pfam" id="PF13193">
    <property type="entry name" value="AMP-binding_C"/>
    <property type="match status" value="1"/>
</dbReference>
<organism evidence="5 6">
    <name type="scientific">Dioscorea cayennensis subsp. rotundata</name>
    <name type="common">White Guinea yam</name>
    <name type="synonym">Dioscorea rotundata</name>
    <dbReference type="NCBI Taxonomy" id="55577"/>
    <lineage>
        <taxon>Eukaryota</taxon>
        <taxon>Viridiplantae</taxon>
        <taxon>Streptophyta</taxon>
        <taxon>Embryophyta</taxon>
        <taxon>Tracheophyta</taxon>
        <taxon>Spermatophyta</taxon>
        <taxon>Magnoliopsida</taxon>
        <taxon>Liliopsida</taxon>
        <taxon>Dioscoreales</taxon>
        <taxon>Dioscoreaceae</taxon>
        <taxon>Dioscorea</taxon>
    </lineage>
</organism>
<dbReference type="InterPro" id="IPR020845">
    <property type="entry name" value="AMP-binding_CS"/>
</dbReference>
<dbReference type="InterPro" id="IPR000873">
    <property type="entry name" value="AMP-dep_synth/lig_dom"/>
</dbReference>
<dbReference type="GO" id="GO:0031956">
    <property type="term" value="F:medium-chain fatty acid-CoA ligase activity"/>
    <property type="evidence" value="ECO:0007669"/>
    <property type="project" value="TreeGrafter"/>
</dbReference>
<dbReference type="GO" id="GO:0009698">
    <property type="term" value="P:phenylpropanoid metabolic process"/>
    <property type="evidence" value="ECO:0007669"/>
    <property type="project" value="UniProtKB-ARBA"/>
</dbReference>
<dbReference type="SUPFAM" id="SSF56801">
    <property type="entry name" value="Acetyl-CoA synthetase-like"/>
    <property type="match status" value="1"/>
</dbReference>
<dbReference type="GO" id="GO:0106290">
    <property type="term" value="F:trans-cinnamate-CoA ligase activity"/>
    <property type="evidence" value="ECO:0007669"/>
    <property type="project" value="UniProtKB-ARBA"/>
</dbReference>
<accession>A0AB40CQS8</accession>
<gene>
    <name evidence="6" type="primary">LOC120278073</name>
</gene>
<dbReference type="CDD" id="cd04433">
    <property type="entry name" value="AFD_class_I"/>
    <property type="match status" value="1"/>
</dbReference>
<dbReference type="GO" id="GO:0006631">
    <property type="term" value="P:fatty acid metabolic process"/>
    <property type="evidence" value="ECO:0007669"/>
    <property type="project" value="TreeGrafter"/>
</dbReference>
<dbReference type="PANTHER" id="PTHR43201">
    <property type="entry name" value="ACYL-COA SYNTHETASE"/>
    <property type="match status" value="1"/>
</dbReference>
<sequence>MAHYQGHICQCLPRLLTLKRDSPLTIAGDRRKTGRQFVEDVLAFSTGLSEFGVRPGDVIAIAALNSDWYIEWLLAITFVGGIAAPLNYRWSLEEARLAIELVSPVMLVVDESCSSWALELQESCDMPSIRMHVLIGDATPKFRNNQSVLRMDYIRRSWQGPPTADPLLAPKGIAIICFTSGTTGKPKGVAISHTALIVQSLAKLAIVGYTEEDVYLHTAPLCHIGGISSCMAMLMAGGCHVVLPKFCPKSSIQAIEQHNVTSLITVPTMIADLISYISSRSSSWEGGTRVSKILNGGGSLSVELLSNAIHVFPHAKIVSAYGMTECCSSLTFITLPNPNCEKSRILTSDNHNLKSDHIYQQPGGVCVGKAAPHVEIRISTNDQASSFSPSIGKILTRGLHVMIGYWKDTSGNLLHSNENGWLDTGDIGWLDENGNLWLIGREKGLIKSGGENVYPEEVEAILAQHPGISNVAVVGIPDIRLSEKVVACISMRESWHWLDEISGHSPGQNELSSKLLQKFCRQMNLTGFKIPKKFFWWKKSFPLTTTGKLKRDDVRQEVISNMQIALSKL</sequence>
<dbReference type="GeneID" id="120278073"/>
<comment type="catalytic activity">
    <reaction evidence="2">
        <text>(E)-4-coumarate + ATP + CoA = (E)-4-coumaroyl-CoA + AMP + diphosphate</text>
        <dbReference type="Rhea" id="RHEA:19641"/>
        <dbReference type="ChEBI" id="CHEBI:12876"/>
        <dbReference type="ChEBI" id="CHEBI:30616"/>
        <dbReference type="ChEBI" id="CHEBI:33019"/>
        <dbReference type="ChEBI" id="CHEBI:57287"/>
        <dbReference type="ChEBI" id="CHEBI:85008"/>
        <dbReference type="ChEBI" id="CHEBI:456215"/>
        <dbReference type="EC" id="6.2.1.12"/>
    </reaction>
    <physiologicalReaction direction="left-to-right" evidence="2">
        <dbReference type="Rhea" id="RHEA:19642"/>
    </physiologicalReaction>
</comment>
<dbReference type="Gene3D" id="3.30.300.30">
    <property type="match status" value="1"/>
</dbReference>
<reference evidence="6" key="1">
    <citation type="submission" date="2025-08" db="UniProtKB">
        <authorList>
            <consortium name="RefSeq"/>
        </authorList>
    </citation>
    <scope>IDENTIFICATION</scope>
</reference>
<protein>
    <recommendedName>
        <fullName evidence="1">4-coumarate--CoA ligase</fullName>
        <ecNumber evidence="1">6.2.1.12</ecNumber>
    </recommendedName>
</protein>
<proteinExistence type="predicted"/>
<name>A0AB40CQS8_DIOCR</name>
<keyword evidence="5" id="KW-1185">Reference proteome</keyword>